<reference evidence="1 2" key="1">
    <citation type="submission" date="2020-08" db="EMBL/GenBank/DDBJ databases">
        <title>A Genomic Blueprint of the Chicken Gut Microbiome.</title>
        <authorList>
            <person name="Gilroy R."/>
            <person name="Ravi A."/>
            <person name="Getino M."/>
            <person name="Pursley I."/>
            <person name="Horton D.L."/>
            <person name="Alikhan N.-F."/>
            <person name="Baker D."/>
            <person name="Gharbi K."/>
            <person name="Hall N."/>
            <person name="Watson M."/>
            <person name="Adriaenssens E.M."/>
            <person name="Foster-Nyarko E."/>
            <person name="Jarju S."/>
            <person name="Secka A."/>
            <person name="Antonio M."/>
            <person name="Oren A."/>
            <person name="Chaudhuri R."/>
            <person name="La Ragione R.M."/>
            <person name="Hildebrand F."/>
            <person name="Pallen M.J."/>
        </authorList>
    </citation>
    <scope>NUCLEOTIDE SEQUENCE [LARGE SCALE GENOMIC DNA]</scope>
    <source>
        <strain evidence="1 2">Sa3CVN1</strain>
    </source>
</reference>
<name>A0ABR8PXN4_9CLOT</name>
<sequence length="128" mass="14775">MELTQSFINTKLKENGGKLLNNRWRKYWTPNTPTTGYCYIISEAIYHYYADINYTPMYIPLPHNKGTHWFLKNKQTGTILDFTANQFDKPIDYTLGIGCGFMKGSIRTSKGYISKRGHEIAKLLGLIN</sequence>
<evidence type="ECO:0000313" key="2">
    <source>
        <dbReference type="Proteomes" id="UP000627781"/>
    </source>
</evidence>
<accession>A0ABR8PXN4</accession>
<keyword evidence="2" id="KW-1185">Reference proteome</keyword>
<dbReference type="Proteomes" id="UP000627781">
    <property type="component" value="Unassembled WGS sequence"/>
</dbReference>
<protein>
    <submittedName>
        <fullName evidence="1">Uncharacterized protein</fullName>
    </submittedName>
</protein>
<dbReference type="RefSeq" id="WP_191769839.1">
    <property type="nucleotide sequence ID" value="NZ_JACSRA010000031.1"/>
</dbReference>
<comment type="caution">
    <text evidence="1">The sequence shown here is derived from an EMBL/GenBank/DDBJ whole genome shotgun (WGS) entry which is preliminary data.</text>
</comment>
<organism evidence="1 2">
    <name type="scientific">Clostridium cibarium</name>
    <dbReference type="NCBI Taxonomy" id="2762247"/>
    <lineage>
        <taxon>Bacteria</taxon>
        <taxon>Bacillati</taxon>
        <taxon>Bacillota</taxon>
        <taxon>Clostridia</taxon>
        <taxon>Eubacteriales</taxon>
        <taxon>Clostridiaceae</taxon>
        <taxon>Clostridium</taxon>
    </lineage>
</organism>
<gene>
    <name evidence="1" type="ORF">H9661_16405</name>
</gene>
<proteinExistence type="predicted"/>
<dbReference type="EMBL" id="JACSRA010000031">
    <property type="protein sequence ID" value="MBD7912935.1"/>
    <property type="molecule type" value="Genomic_DNA"/>
</dbReference>
<evidence type="ECO:0000313" key="1">
    <source>
        <dbReference type="EMBL" id="MBD7912935.1"/>
    </source>
</evidence>